<keyword evidence="2" id="KW-1185">Reference proteome</keyword>
<dbReference type="EMBL" id="KN838740">
    <property type="protein sequence ID" value="KIJ95866.1"/>
    <property type="molecule type" value="Genomic_DNA"/>
</dbReference>
<dbReference type="HOGENOM" id="CLU_3055993_0_0_1"/>
<reference evidence="1 2" key="1">
    <citation type="submission" date="2014-04" db="EMBL/GenBank/DDBJ databases">
        <authorList>
            <consortium name="DOE Joint Genome Institute"/>
            <person name="Kuo A."/>
            <person name="Kohler A."/>
            <person name="Nagy L.G."/>
            <person name="Floudas D."/>
            <person name="Copeland A."/>
            <person name="Barry K.W."/>
            <person name="Cichocki N."/>
            <person name="Veneault-Fourrey C."/>
            <person name="LaButti K."/>
            <person name="Lindquist E.A."/>
            <person name="Lipzen A."/>
            <person name="Lundell T."/>
            <person name="Morin E."/>
            <person name="Murat C."/>
            <person name="Sun H."/>
            <person name="Tunlid A."/>
            <person name="Henrissat B."/>
            <person name="Grigoriev I.V."/>
            <person name="Hibbett D.S."/>
            <person name="Martin F."/>
            <person name="Nordberg H.P."/>
            <person name="Cantor M.N."/>
            <person name="Hua S.X."/>
        </authorList>
    </citation>
    <scope>NUCLEOTIDE SEQUENCE [LARGE SCALE GENOMIC DNA]</scope>
    <source>
        <strain evidence="1 2">LaAM-08-1</strain>
    </source>
</reference>
<proteinExistence type="predicted"/>
<accession>A0A0C9XDT3</accession>
<organism evidence="1 2">
    <name type="scientific">Laccaria amethystina LaAM-08-1</name>
    <dbReference type="NCBI Taxonomy" id="1095629"/>
    <lineage>
        <taxon>Eukaryota</taxon>
        <taxon>Fungi</taxon>
        <taxon>Dikarya</taxon>
        <taxon>Basidiomycota</taxon>
        <taxon>Agaricomycotina</taxon>
        <taxon>Agaricomycetes</taxon>
        <taxon>Agaricomycetidae</taxon>
        <taxon>Agaricales</taxon>
        <taxon>Agaricineae</taxon>
        <taxon>Hydnangiaceae</taxon>
        <taxon>Laccaria</taxon>
    </lineage>
</organism>
<gene>
    <name evidence="1" type="ORF">K443DRAFT_43614</name>
</gene>
<dbReference type="AlphaFoldDB" id="A0A0C9XDT3"/>
<feature type="non-terminal residue" evidence="1">
    <location>
        <position position="54"/>
    </location>
</feature>
<protein>
    <submittedName>
        <fullName evidence="1">Uncharacterized protein</fullName>
    </submittedName>
</protein>
<dbReference type="Proteomes" id="UP000054477">
    <property type="component" value="Unassembled WGS sequence"/>
</dbReference>
<evidence type="ECO:0000313" key="2">
    <source>
        <dbReference type="Proteomes" id="UP000054477"/>
    </source>
</evidence>
<evidence type="ECO:0000313" key="1">
    <source>
        <dbReference type="EMBL" id="KIJ95866.1"/>
    </source>
</evidence>
<reference evidence="2" key="2">
    <citation type="submission" date="2015-01" db="EMBL/GenBank/DDBJ databases">
        <title>Evolutionary Origins and Diversification of the Mycorrhizal Mutualists.</title>
        <authorList>
            <consortium name="DOE Joint Genome Institute"/>
            <consortium name="Mycorrhizal Genomics Consortium"/>
            <person name="Kohler A."/>
            <person name="Kuo A."/>
            <person name="Nagy L.G."/>
            <person name="Floudas D."/>
            <person name="Copeland A."/>
            <person name="Barry K.W."/>
            <person name="Cichocki N."/>
            <person name="Veneault-Fourrey C."/>
            <person name="LaButti K."/>
            <person name="Lindquist E.A."/>
            <person name="Lipzen A."/>
            <person name="Lundell T."/>
            <person name="Morin E."/>
            <person name="Murat C."/>
            <person name="Riley R."/>
            <person name="Ohm R."/>
            <person name="Sun H."/>
            <person name="Tunlid A."/>
            <person name="Henrissat B."/>
            <person name="Grigoriev I.V."/>
            <person name="Hibbett D.S."/>
            <person name="Martin F."/>
        </authorList>
    </citation>
    <scope>NUCLEOTIDE SEQUENCE [LARGE SCALE GENOMIC DNA]</scope>
    <source>
        <strain evidence="2">LaAM-08-1</strain>
    </source>
</reference>
<sequence length="54" mass="6341">LSVYHRIYLKDNALKSINPIYSNDRSISRILFKSITPPRNVASQQRHLRKVEGF</sequence>
<name>A0A0C9XDT3_9AGAR</name>
<feature type="non-terminal residue" evidence="1">
    <location>
        <position position="1"/>
    </location>
</feature>
<dbReference type="OrthoDB" id="2995174at2759"/>